<keyword evidence="10" id="KW-0472">Membrane</keyword>
<keyword evidence="13" id="KW-1185">Reference proteome</keyword>
<dbReference type="GO" id="GO:0005524">
    <property type="term" value="F:ATP binding"/>
    <property type="evidence" value="ECO:0007669"/>
    <property type="project" value="UniProtKB-KW"/>
</dbReference>
<dbReference type="InterPro" id="IPR003594">
    <property type="entry name" value="HATPase_dom"/>
</dbReference>
<organism evidence="12 13">
    <name type="scientific">Kaistia hirudinis</name>
    <dbReference type="NCBI Taxonomy" id="1293440"/>
    <lineage>
        <taxon>Bacteria</taxon>
        <taxon>Pseudomonadati</taxon>
        <taxon>Pseudomonadota</taxon>
        <taxon>Alphaproteobacteria</taxon>
        <taxon>Hyphomicrobiales</taxon>
        <taxon>Kaistiaceae</taxon>
        <taxon>Kaistia</taxon>
    </lineage>
</organism>
<dbReference type="AlphaFoldDB" id="A0A840AQD6"/>
<evidence type="ECO:0000256" key="9">
    <source>
        <dbReference type="SAM" id="MobiDB-lite"/>
    </source>
</evidence>
<accession>A0A840AQD6</accession>
<evidence type="ECO:0000256" key="10">
    <source>
        <dbReference type="SAM" id="Phobius"/>
    </source>
</evidence>
<dbReference type="EC" id="2.7.13.3" evidence="3"/>
<comment type="subcellular location">
    <subcellularLocation>
        <location evidence="2">Cell membrane</location>
        <topology evidence="2">Multi-pass membrane protein</topology>
    </subcellularLocation>
</comment>
<evidence type="ECO:0000256" key="3">
    <source>
        <dbReference type="ARBA" id="ARBA00012438"/>
    </source>
</evidence>
<evidence type="ECO:0000313" key="12">
    <source>
        <dbReference type="EMBL" id="MBB3931267.1"/>
    </source>
</evidence>
<evidence type="ECO:0000256" key="7">
    <source>
        <dbReference type="ARBA" id="ARBA00022777"/>
    </source>
</evidence>
<dbReference type="Gene3D" id="1.10.287.130">
    <property type="match status" value="1"/>
</dbReference>
<keyword evidence="8" id="KW-0067">ATP-binding</keyword>
<keyword evidence="6" id="KW-0547">Nucleotide-binding</keyword>
<dbReference type="SMART" id="SM00388">
    <property type="entry name" value="HisKA"/>
    <property type="match status" value="1"/>
</dbReference>
<evidence type="ECO:0000313" key="13">
    <source>
        <dbReference type="Proteomes" id="UP000553963"/>
    </source>
</evidence>
<sequence length="463" mass="49447">MPQGAQPTHRPDAPRLKLDTLVRLRWLAVAGQTIAVVVVRFWLGFQMPIGLCLAAIALSAWLNLFLKVRYPSSLRLRGWTAALLLAYDLVQLAALLFLTGGLQNPFSILVLVPVMVSATALAPRLTVALGGLAIAAVSLLAVWHLPLPWHAEAPISLPLLYVGGVWMALVSAVLFMGTYAFRVAEESRQLADALAATELVLAREQHLSALDGLAAAAAHELGTPLATIALVAKELERELPKDSPHADDVALLRSQSQRCRDILGKLTSLSTQTDQMLDRFPISHLLAEVVEPHQGTGVTIDVQMAGKGPEPVGRRNPAVLYGVGNLLENAVDFAHSRVDVRAAWDEAGVSIVIADDGPGFAPDVMDHIGEPYVTTRSRVAEAAEDHEAGGLGLGFFIAKTLLERSQARVEMSNRAAPEHGAVVRIAWPREAMDGVRGGTAGAESAARGRTETQKPAGSALFRS</sequence>
<keyword evidence="7 12" id="KW-0418">Kinase</keyword>
<keyword evidence="10" id="KW-1133">Transmembrane helix</keyword>
<evidence type="ECO:0000256" key="2">
    <source>
        <dbReference type="ARBA" id="ARBA00004651"/>
    </source>
</evidence>
<dbReference type="EMBL" id="JACIDS010000003">
    <property type="protein sequence ID" value="MBB3931267.1"/>
    <property type="molecule type" value="Genomic_DNA"/>
</dbReference>
<dbReference type="GO" id="GO:0005886">
    <property type="term" value="C:plasma membrane"/>
    <property type="evidence" value="ECO:0007669"/>
    <property type="project" value="UniProtKB-SubCell"/>
</dbReference>
<dbReference type="InterPro" id="IPR036097">
    <property type="entry name" value="HisK_dim/P_sf"/>
</dbReference>
<evidence type="ECO:0000256" key="1">
    <source>
        <dbReference type="ARBA" id="ARBA00000085"/>
    </source>
</evidence>
<dbReference type="InterPro" id="IPR036890">
    <property type="entry name" value="HATPase_C_sf"/>
</dbReference>
<evidence type="ECO:0000256" key="8">
    <source>
        <dbReference type="ARBA" id="ARBA00022840"/>
    </source>
</evidence>
<dbReference type="SUPFAM" id="SSF55874">
    <property type="entry name" value="ATPase domain of HSP90 chaperone/DNA topoisomerase II/histidine kinase"/>
    <property type="match status" value="1"/>
</dbReference>
<dbReference type="InterPro" id="IPR047770">
    <property type="entry name" value="RegB"/>
</dbReference>
<feature type="transmembrane region" description="Helical" evidence="10">
    <location>
        <begin position="48"/>
        <end position="66"/>
    </location>
</feature>
<proteinExistence type="predicted"/>
<dbReference type="InterPro" id="IPR050980">
    <property type="entry name" value="2C_sensor_his_kinase"/>
</dbReference>
<dbReference type="Pfam" id="PF25323">
    <property type="entry name" value="6TM_PilS"/>
    <property type="match status" value="1"/>
</dbReference>
<dbReference type="PANTHER" id="PTHR44936">
    <property type="entry name" value="SENSOR PROTEIN CREC"/>
    <property type="match status" value="1"/>
</dbReference>
<feature type="transmembrane region" description="Helical" evidence="10">
    <location>
        <begin position="159"/>
        <end position="181"/>
    </location>
</feature>
<feature type="region of interest" description="Disordered" evidence="9">
    <location>
        <begin position="435"/>
        <end position="463"/>
    </location>
</feature>
<dbReference type="PANTHER" id="PTHR44936:SF10">
    <property type="entry name" value="SENSOR PROTEIN RSTB"/>
    <property type="match status" value="1"/>
</dbReference>
<dbReference type="Pfam" id="PF02518">
    <property type="entry name" value="HATPase_c"/>
    <property type="match status" value="1"/>
</dbReference>
<keyword evidence="4" id="KW-1003">Cell membrane</keyword>
<feature type="transmembrane region" description="Helical" evidence="10">
    <location>
        <begin position="129"/>
        <end position="147"/>
    </location>
</feature>
<feature type="transmembrane region" description="Helical" evidence="10">
    <location>
        <begin position="24"/>
        <end position="42"/>
    </location>
</feature>
<reference evidence="12 13" key="1">
    <citation type="submission" date="2020-08" db="EMBL/GenBank/DDBJ databases">
        <title>Genomic Encyclopedia of Type Strains, Phase IV (KMG-IV): sequencing the most valuable type-strain genomes for metagenomic binning, comparative biology and taxonomic classification.</title>
        <authorList>
            <person name="Goeker M."/>
        </authorList>
    </citation>
    <scope>NUCLEOTIDE SEQUENCE [LARGE SCALE GENOMIC DNA]</scope>
    <source>
        <strain evidence="12 13">DSM 25966</strain>
    </source>
</reference>
<evidence type="ECO:0000256" key="4">
    <source>
        <dbReference type="ARBA" id="ARBA00022475"/>
    </source>
</evidence>
<dbReference type="Proteomes" id="UP000553963">
    <property type="component" value="Unassembled WGS sequence"/>
</dbReference>
<dbReference type="SUPFAM" id="SSF47384">
    <property type="entry name" value="Homodimeric domain of signal transducing histidine kinase"/>
    <property type="match status" value="1"/>
</dbReference>
<dbReference type="RefSeq" id="WP_183398925.1">
    <property type="nucleotide sequence ID" value="NZ_JACIDS010000003.1"/>
</dbReference>
<dbReference type="NCBIfam" id="NF033792">
    <property type="entry name" value="ActS_PrrB_HisK"/>
    <property type="match status" value="1"/>
</dbReference>
<feature type="domain" description="Histidine kinase" evidence="11">
    <location>
        <begin position="216"/>
        <end position="431"/>
    </location>
</feature>
<evidence type="ECO:0000256" key="5">
    <source>
        <dbReference type="ARBA" id="ARBA00022679"/>
    </source>
</evidence>
<dbReference type="InterPro" id="IPR003661">
    <property type="entry name" value="HisK_dim/P_dom"/>
</dbReference>
<keyword evidence="5 12" id="KW-0808">Transferase</keyword>
<keyword evidence="10" id="KW-0812">Transmembrane</keyword>
<evidence type="ECO:0000256" key="6">
    <source>
        <dbReference type="ARBA" id="ARBA00022741"/>
    </source>
</evidence>
<dbReference type="InterPro" id="IPR005467">
    <property type="entry name" value="His_kinase_dom"/>
</dbReference>
<dbReference type="SMART" id="SM00387">
    <property type="entry name" value="HATPase_c"/>
    <property type="match status" value="1"/>
</dbReference>
<comment type="caution">
    <text evidence="12">The sequence shown here is derived from an EMBL/GenBank/DDBJ whole genome shotgun (WGS) entry which is preliminary data.</text>
</comment>
<dbReference type="GO" id="GO:0000155">
    <property type="term" value="F:phosphorelay sensor kinase activity"/>
    <property type="evidence" value="ECO:0007669"/>
    <property type="project" value="InterPro"/>
</dbReference>
<comment type="catalytic activity">
    <reaction evidence="1">
        <text>ATP + protein L-histidine = ADP + protein N-phospho-L-histidine.</text>
        <dbReference type="EC" id="2.7.13.3"/>
    </reaction>
</comment>
<dbReference type="Pfam" id="PF00512">
    <property type="entry name" value="HisKA"/>
    <property type="match status" value="1"/>
</dbReference>
<protein>
    <recommendedName>
        <fullName evidence="3">histidine kinase</fullName>
        <ecNumber evidence="3">2.7.13.3</ecNumber>
    </recommendedName>
</protein>
<name>A0A840AQD6_9HYPH</name>
<dbReference type="Gene3D" id="3.30.565.10">
    <property type="entry name" value="Histidine kinase-like ATPase, C-terminal domain"/>
    <property type="match status" value="1"/>
</dbReference>
<gene>
    <name evidence="12" type="ORF">GGR25_002317</name>
</gene>
<feature type="transmembrane region" description="Helical" evidence="10">
    <location>
        <begin position="78"/>
        <end position="98"/>
    </location>
</feature>
<dbReference type="CDD" id="cd00082">
    <property type="entry name" value="HisKA"/>
    <property type="match status" value="1"/>
</dbReference>
<dbReference type="PROSITE" id="PS50109">
    <property type="entry name" value="HIS_KIN"/>
    <property type="match status" value="1"/>
</dbReference>
<evidence type="ECO:0000259" key="11">
    <source>
        <dbReference type="PROSITE" id="PS50109"/>
    </source>
</evidence>